<dbReference type="InterPro" id="IPR050629">
    <property type="entry name" value="STE20/SPS1-PAK"/>
</dbReference>
<dbReference type="InterPro" id="IPR011009">
    <property type="entry name" value="Kinase-like_dom_sf"/>
</dbReference>
<keyword evidence="8" id="KW-1185">Reference proteome</keyword>
<evidence type="ECO:0000313" key="7">
    <source>
        <dbReference type="EMBL" id="KAJ5079249.1"/>
    </source>
</evidence>
<evidence type="ECO:0000256" key="5">
    <source>
        <dbReference type="RuleBase" id="RU000304"/>
    </source>
</evidence>
<dbReference type="PROSITE" id="PS50011">
    <property type="entry name" value="PROTEIN_KINASE_DOM"/>
    <property type="match status" value="1"/>
</dbReference>
<dbReference type="FunFam" id="1.10.510.10:FF:000421">
    <property type="entry name" value="Serine/threonine-protein kinase PAK 6"/>
    <property type="match status" value="1"/>
</dbReference>
<name>A0A9Q0LVE9_ANAIG</name>
<feature type="domain" description="Protein kinase" evidence="6">
    <location>
        <begin position="11"/>
        <end position="258"/>
    </location>
</feature>
<feature type="binding site" evidence="4">
    <location>
        <position position="41"/>
    </location>
    <ligand>
        <name>ATP</name>
        <dbReference type="ChEBI" id="CHEBI:30616"/>
    </ligand>
</feature>
<proteinExistence type="inferred from homology"/>
<accession>A0A9Q0LVE9</accession>
<dbReference type="AlphaFoldDB" id="A0A9Q0LVE9"/>
<keyword evidence="5" id="KW-0723">Serine/threonine-protein kinase</keyword>
<evidence type="ECO:0000256" key="1">
    <source>
        <dbReference type="ARBA" id="ARBA00012513"/>
    </source>
</evidence>
<dbReference type="Gene3D" id="1.10.510.10">
    <property type="entry name" value="Transferase(Phosphotransferase) domain 1"/>
    <property type="match status" value="1"/>
</dbReference>
<keyword evidence="3 4" id="KW-0067">ATP-binding</keyword>
<evidence type="ECO:0000256" key="3">
    <source>
        <dbReference type="ARBA" id="ARBA00022840"/>
    </source>
</evidence>
<dbReference type="GO" id="GO:0005524">
    <property type="term" value="F:ATP binding"/>
    <property type="evidence" value="ECO:0007669"/>
    <property type="project" value="UniProtKB-UniRule"/>
</dbReference>
<dbReference type="PANTHER" id="PTHR48012">
    <property type="entry name" value="STERILE20-LIKE KINASE, ISOFORM B-RELATED"/>
    <property type="match status" value="1"/>
</dbReference>
<dbReference type="SUPFAM" id="SSF56112">
    <property type="entry name" value="Protein kinase-like (PK-like)"/>
    <property type="match status" value="1"/>
</dbReference>
<dbReference type="InterPro" id="IPR017441">
    <property type="entry name" value="Protein_kinase_ATP_BS"/>
</dbReference>
<protein>
    <recommendedName>
        <fullName evidence="1">non-specific serine/threonine protein kinase</fullName>
        <ecNumber evidence="1">2.7.11.1</ecNumber>
    </recommendedName>
</protein>
<dbReference type="GO" id="GO:0004674">
    <property type="term" value="F:protein serine/threonine kinase activity"/>
    <property type="evidence" value="ECO:0007669"/>
    <property type="project" value="UniProtKB-KW"/>
</dbReference>
<dbReference type="GO" id="GO:0005737">
    <property type="term" value="C:cytoplasm"/>
    <property type="evidence" value="ECO:0007669"/>
    <property type="project" value="TreeGrafter"/>
</dbReference>
<dbReference type="SMART" id="SM00220">
    <property type="entry name" value="S_TKc"/>
    <property type="match status" value="1"/>
</dbReference>
<dbReference type="InterPro" id="IPR000719">
    <property type="entry name" value="Prot_kinase_dom"/>
</dbReference>
<dbReference type="OrthoDB" id="10027016at2759"/>
<dbReference type="Pfam" id="PF00069">
    <property type="entry name" value="Pkinase"/>
    <property type="match status" value="1"/>
</dbReference>
<reference evidence="7" key="1">
    <citation type="submission" date="2022-10" db="EMBL/GenBank/DDBJ databases">
        <title>Novel sulphate-reducing endosymbionts in the free-living metamonad Anaeramoeba.</title>
        <authorList>
            <person name="Jerlstrom-Hultqvist J."/>
            <person name="Cepicka I."/>
            <person name="Gallot-Lavallee L."/>
            <person name="Salas-Leiva D."/>
            <person name="Curtis B.A."/>
            <person name="Zahonova K."/>
            <person name="Pipaliya S."/>
            <person name="Dacks J."/>
            <person name="Roger A.J."/>
        </authorList>
    </citation>
    <scope>NUCLEOTIDE SEQUENCE</scope>
    <source>
        <strain evidence="7">BMAN</strain>
    </source>
</reference>
<dbReference type="PROSITE" id="PS00108">
    <property type="entry name" value="PROTEIN_KINASE_ST"/>
    <property type="match status" value="1"/>
</dbReference>
<keyword evidence="7" id="KW-0418">Kinase</keyword>
<gene>
    <name evidence="7" type="ORF">M0811_04270</name>
</gene>
<evidence type="ECO:0000256" key="2">
    <source>
        <dbReference type="ARBA" id="ARBA00022741"/>
    </source>
</evidence>
<evidence type="ECO:0000313" key="8">
    <source>
        <dbReference type="Proteomes" id="UP001149090"/>
    </source>
</evidence>
<dbReference type="EC" id="2.7.11.1" evidence="1"/>
<organism evidence="7 8">
    <name type="scientific">Anaeramoeba ignava</name>
    <name type="common">Anaerobic marine amoeba</name>
    <dbReference type="NCBI Taxonomy" id="1746090"/>
    <lineage>
        <taxon>Eukaryota</taxon>
        <taxon>Metamonada</taxon>
        <taxon>Anaeramoebidae</taxon>
        <taxon>Anaeramoeba</taxon>
    </lineage>
</organism>
<comment type="caution">
    <text evidence="7">The sequence shown here is derived from an EMBL/GenBank/DDBJ whole genome shotgun (WGS) entry which is preliminary data.</text>
</comment>
<keyword evidence="7" id="KW-0808">Transferase</keyword>
<comment type="similarity">
    <text evidence="5">Belongs to the protein kinase superfamily.</text>
</comment>
<keyword evidence="2 4" id="KW-0547">Nucleotide-binding</keyword>
<evidence type="ECO:0000259" key="6">
    <source>
        <dbReference type="PROSITE" id="PS50011"/>
    </source>
</evidence>
<dbReference type="PANTHER" id="PTHR48012:SF2">
    <property type="entry name" value="STERILE20-LIKE KINASE, ISOFORM B"/>
    <property type="match status" value="1"/>
</dbReference>
<dbReference type="OMA" id="ARLYLEW"/>
<dbReference type="Proteomes" id="UP001149090">
    <property type="component" value="Unassembled WGS sequence"/>
</dbReference>
<evidence type="ECO:0000256" key="4">
    <source>
        <dbReference type="PROSITE-ProRule" id="PRU10141"/>
    </source>
</evidence>
<dbReference type="InterPro" id="IPR008271">
    <property type="entry name" value="Ser/Thr_kinase_AS"/>
</dbReference>
<sequence>MQNPKSKYEDIKLISQLGYGGFSTVWKAQVKSTNEIVAVKKVSNEYTQKAALEISVLRRCKHKNIIKYFHTFSKDGEIWIIMEYCAGGSLADLIKKKSLNEKQIAYISREVLEGIEFLHSLNIIHRDIKASNILLTEDGQPKISDFGVSVWMSSEEKKQYTQIGTPLWMAPELITKQGYDQKIDIWSFGITLIELAEKNPPYSNLHSVQAVMLISKNPPPQLTANVWSKEFQYFVSLCLIKLPSLRAKAQDLLKESFVKNVKDQSNEIKELISFPLSDSFTVDESKSTLESTVDPDDVLSNHFSYDLHEFDEDEKKDLIIDLGALCEDPSLIQENLAIFKKNEETNQKNEDDEEEHQISIQIPRKIKIDFDLLDKHELQTILEAQTESMQKVIKNIQIKYEEFLKPIQEAIKKK</sequence>
<dbReference type="EMBL" id="JAPDFW010000033">
    <property type="protein sequence ID" value="KAJ5079249.1"/>
    <property type="molecule type" value="Genomic_DNA"/>
</dbReference>
<dbReference type="PROSITE" id="PS00107">
    <property type="entry name" value="PROTEIN_KINASE_ATP"/>
    <property type="match status" value="1"/>
</dbReference>